<dbReference type="Pfam" id="PF02613">
    <property type="entry name" value="Nitrate_red_del"/>
    <property type="match status" value="1"/>
</dbReference>
<name>A0A552WPP5_9MICO</name>
<proteinExistence type="predicted"/>
<dbReference type="Proteomes" id="UP000318693">
    <property type="component" value="Unassembled WGS sequence"/>
</dbReference>
<reference evidence="2 3" key="1">
    <citation type="submission" date="2019-07" db="EMBL/GenBank/DDBJ databases">
        <title>Georgenia wutianyii sp. nov. and Georgenia *** sp. nov. isolated from plateau pika (Ochotona curzoniae) in the Qinghai-Tibet plateau of China.</title>
        <authorList>
            <person name="Tian Z."/>
        </authorList>
    </citation>
    <scope>NUCLEOTIDE SEQUENCE [LARGE SCALE GENOMIC DNA]</scope>
    <source>
        <strain evidence="2 3">Z446</strain>
    </source>
</reference>
<dbReference type="EMBL" id="VJXR01000037">
    <property type="protein sequence ID" value="TRW44725.1"/>
    <property type="molecule type" value="Genomic_DNA"/>
</dbReference>
<evidence type="ECO:0000313" key="2">
    <source>
        <dbReference type="EMBL" id="TRW44725.1"/>
    </source>
</evidence>
<protein>
    <submittedName>
        <fullName evidence="2">Molecular chaperone TorD family protein</fullName>
    </submittedName>
</protein>
<dbReference type="PANTHER" id="PTHR34227">
    <property type="entry name" value="CHAPERONE PROTEIN YCDY"/>
    <property type="match status" value="1"/>
</dbReference>
<comment type="caution">
    <text evidence="2">The sequence shown here is derived from an EMBL/GenBank/DDBJ whole genome shotgun (WGS) entry which is preliminary data.</text>
</comment>
<dbReference type="RefSeq" id="WP_143418849.1">
    <property type="nucleotide sequence ID" value="NZ_VJXR01000037.1"/>
</dbReference>
<keyword evidence="1" id="KW-0143">Chaperone</keyword>
<keyword evidence="3" id="KW-1185">Reference proteome</keyword>
<dbReference type="SUPFAM" id="SSF89155">
    <property type="entry name" value="TorD-like"/>
    <property type="match status" value="1"/>
</dbReference>
<dbReference type="AlphaFoldDB" id="A0A552WPP5"/>
<accession>A0A552WPP5</accession>
<gene>
    <name evidence="2" type="ORF">FJ693_12500</name>
</gene>
<dbReference type="InterPro" id="IPR020945">
    <property type="entry name" value="DMSO/NO3_reduct_chaperone"/>
</dbReference>
<dbReference type="InterPro" id="IPR036411">
    <property type="entry name" value="TorD-like_sf"/>
</dbReference>
<evidence type="ECO:0000313" key="3">
    <source>
        <dbReference type="Proteomes" id="UP000318693"/>
    </source>
</evidence>
<dbReference type="InterPro" id="IPR050289">
    <property type="entry name" value="TorD/DmsD_chaperones"/>
</dbReference>
<organism evidence="2 3">
    <name type="scientific">Georgenia yuyongxinii</name>
    <dbReference type="NCBI Taxonomy" id="2589797"/>
    <lineage>
        <taxon>Bacteria</taxon>
        <taxon>Bacillati</taxon>
        <taxon>Actinomycetota</taxon>
        <taxon>Actinomycetes</taxon>
        <taxon>Micrococcales</taxon>
        <taxon>Bogoriellaceae</taxon>
        <taxon>Georgenia</taxon>
    </lineage>
</organism>
<dbReference type="PANTHER" id="PTHR34227:SF1">
    <property type="entry name" value="DIMETHYL SULFOXIDE REDUCTASE CHAPERONE-RELATED"/>
    <property type="match status" value="1"/>
</dbReference>
<sequence>MLDPALLDTLAAGFTVLARFHQEAPDEVSLARFWELLDEWPLTGTPGAEEGSRRMREARAAGEDPAAIRSDHAWLYGTLATARVAPYESVHRGQEGLIFDEHTLQVRQAYRTLSLRAPQPNREPDDHIGLELDFIAQSCVRALEALDQGSTNDAERYVRLGADFFRDHLGAWAPQMLTRVALEARTGFMSGLAHLSLGALESFARFAALPVPSERE</sequence>
<dbReference type="Gene3D" id="1.10.3480.10">
    <property type="entry name" value="TorD-like"/>
    <property type="match status" value="1"/>
</dbReference>
<evidence type="ECO:0000256" key="1">
    <source>
        <dbReference type="ARBA" id="ARBA00023186"/>
    </source>
</evidence>